<organism evidence="7 8">
    <name type="scientific">Rhodococcus pseudokoreensis</name>
    <dbReference type="NCBI Taxonomy" id="2811421"/>
    <lineage>
        <taxon>Bacteria</taxon>
        <taxon>Bacillati</taxon>
        <taxon>Actinomycetota</taxon>
        <taxon>Actinomycetes</taxon>
        <taxon>Mycobacteriales</taxon>
        <taxon>Nocardiaceae</taxon>
        <taxon>Rhodococcus</taxon>
    </lineage>
</organism>
<evidence type="ECO:0000256" key="2">
    <source>
        <dbReference type="ARBA" id="ARBA00023125"/>
    </source>
</evidence>
<evidence type="ECO:0000313" key="7">
    <source>
        <dbReference type="EMBL" id="QSE88368.1"/>
    </source>
</evidence>
<dbReference type="PANTHER" id="PTHR30055">
    <property type="entry name" value="HTH-TYPE TRANSCRIPTIONAL REGULATOR RUTR"/>
    <property type="match status" value="1"/>
</dbReference>
<feature type="domain" description="HTH tetR-type" evidence="6">
    <location>
        <begin position="23"/>
        <end position="83"/>
    </location>
</feature>
<dbReference type="EMBL" id="CP070619">
    <property type="protein sequence ID" value="QSE88368.1"/>
    <property type="molecule type" value="Genomic_DNA"/>
</dbReference>
<dbReference type="InterPro" id="IPR041669">
    <property type="entry name" value="TetR_C_15"/>
</dbReference>
<name>A0A974W102_9NOCA</name>
<dbReference type="InterPro" id="IPR009057">
    <property type="entry name" value="Homeodomain-like_sf"/>
</dbReference>
<dbReference type="PROSITE" id="PS50977">
    <property type="entry name" value="HTH_TETR_2"/>
    <property type="match status" value="1"/>
</dbReference>
<feature type="DNA-binding region" description="H-T-H motif" evidence="4">
    <location>
        <begin position="46"/>
        <end position="65"/>
    </location>
</feature>
<proteinExistence type="predicted"/>
<dbReference type="RefSeq" id="WP_206005072.1">
    <property type="nucleotide sequence ID" value="NZ_CP070619.1"/>
</dbReference>
<dbReference type="SUPFAM" id="SSF46689">
    <property type="entry name" value="Homeodomain-like"/>
    <property type="match status" value="1"/>
</dbReference>
<dbReference type="InterPro" id="IPR050109">
    <property type="entry name" value="HTH-type_TetR-like_transc_reg"/>
</dbReference>
<dbReference type="Proteomes" id="UP000662986">
    <property type="component" value="Chromosome"/>
</dbReference>
<feature type="region of interest" description="Disordered" evidence="5">
    <location>
        <begin position="1"/>
        <end position="23"/>
    </location>
</feature>
<reference evidence="7 8" key="1">
    <citation type="journal article" date="2021" name="Microbiol. Resour. Announc.">
        <title>Complete Genome Sequences of Two Rhodococcus sp. Strains with Large and Linear Chromosomes, Isolated from Apple Rhizosphere.</title>
        <authorList>
            <person name="Benning S."/>
            <person name="Brugnone N."/>
            <person name="Siani R."/>
            <person name="Kublik S."/>
            <person name="Schloter M."/>
            <person name="Rad V."/>
        </authorList>
    </citation>
    <scope>NUCLEOTIDE SEQUENCE [LARGE SCALE GENOMIC DNA]</scope>
    <source>
        <strain evidence="7 8">R79</strain>
    </source>
</reference>
<dbReference type="Pfam" id="PF17918">
    <property type="entry name" value="TetR_C_15"/>
    <property type="match status" value="1"/>
</dbReference>
<dbReference type="Gene3D" id="1.10.357.10">
    <property type="entry name" value="Tetracycline Repressor, domain 2"/>
    <property type="match status" value="1"/>
</dbReference>
<dbReference type="InterPro" id="IPR001647">
    <property type="entry name" value="HTH_TetR"/>
</dbReference>
<dbReference type="PANTHER" id="PTHR30055:SF234">
    <property type="entry name" value="HTH-TYPE TRANSCRIPTIONAL REGULATOR BETI"/>
    <property type="match status" value="1"/>
</dbReference>
<keyword evidence="3" id="KW-0804">Transcription</keyword>
<dbReference type="Pfam" id="PF00440">
    <property type="entry name" value="TetR_N"/>
    <property type="match status" value="1"/>
</dbReference>
<evidence type="ECO:0000256" key="3">
    <source>
        <dbReference type="ARBA" id="ARBA00023163"/>
    </source>
</evidence>
<evidence type="ECO:0000313" key="8">
    <source>
        <dbReference type="Proteomes" id="UP000662986"/>
    </source>
</evidence>
<evidence type="ECO:0000256" key="4">
    <source>
        <dbReference type="PROSITE-ProRule" id="PRU00335"/>
    </source>
</evidence>
<keyword evidence="2 4" id="KW-0238">DNA-binding</keyword>
<evidence type="ECO:0000259" key="6">
    <source>
        <dbReference type="PROSITE" id="PS50977"/>
    </source>
</evidence>
<keyword evidence="1" id="KW-0805">Transcription regulation</keyword>
<keyword evidence="8" id="KW-1185">Reference proteome</keyword>
<gene>
    <name evidence="7" type="ORF">JWS13_06910</name>
</gene>
<accession>A0A974W102</accession>
<feature type="compositionally biased region" description="Polar residues" evidence="5">
    <location>
        <begin position="1"/>
        <end position="13"/>
    </location>
</feature>
<dbReference type="PRINTS" id="PR00455">
    <property type="entry name" value="HTHTETR"/>
</dbReference>
<sequence>MDSAPRVTQQAPSSPGRAQRRGVERRRAILDAAEAILCEQGYAAATLKAMGERAGIPTASMYHYFPDRHEVEIELLTNHLREFDKQVSAALETARIRALPDAVDAIIDPELAYFRQHPACAELWFAGRNESVTELVHAFDDERAQALWRLLIDRGLLRPDTPLLVLQLAFEAGNRLFDVAFRRSPGGDDDTIAEARRLVTAYLETYAPDA</sequence>
<evidence type="ECO:0000256" key="1">
    <source>
        <dbReference type="ARBA" id="ARBA00023015"/>
    </source>
</evidence>
<evidence type="ECO:0000256" key="5">
    <source>
        <dbReference type="SAM" id="MobiDB-lite"/>
    </source>
</evidence>
<protein>
    <submittedName>
        <fullName evidence="7">TetR family transcriptional regulator</fullName>
    </submittedName>
</protein>
<reference evidence="7 8" key="2">
    <citation type="journal article" date="2022" name="Arch. Microbiol.">
        <title>Rhodococcus pseudokoreensis sp. nov. isolated from the rhizosphere of young M26 apple rootstocks.</title>
        <authorList>
            <person name="Kampfer P."/>
            <person name="Glaeser S.P."/>
            <person name="Blom J."/>
            <person name="Wolf J."/>
            <person name="Benning S."/>
            <person name="Schloter M."/>
            <person name="Neumann-Schaal M."/>
        </authorList>
    </citation>
    <scope>NUCLEOTIDE SEQUENCE [LARGE SCALE GENOMIC DNA]</scope>
    <source>
        <strain evidence="7 8">R79</strain>
    </source>
</reference>